<keyword evidence="2" id="KW-1185">Reference proteome</keyword>
<sequence>MTIANHTSEIDSLLVKRLWNNEECPYFDLIMFADGKIFPLQPLSDSDCGTIILKSNSWIPASQIAGIDISDNLNEGFASLYHKDLSESDLTISCGECCSSGENGFISLINSSSGDLIWLVFLVSSNPFSSVDVDKDEIIAHSTDGRKFRLNLENPDSVEIISAGGTGSVPTN</sequence>
<comment type="caution">
    <text evidence="1">The sequence shown here is derived from an EMBL/GenBank/DDBJ whole genome shotgun (WGS) entry which is preliminary data.</text>
</comment>
<name>A0ABX0LSU8_9BURK</name>
<protein>
    <submittedName>
        <fullName evidence="1">Uncharacterized protein</fullName>
    </submittedName>
</protein>
<organism evidence="1 2">
    <name type="scientific">Massilia rubra</name>
    <dbReference type="NCBI Taxonomy" id="2607910"/>
    <lineage>
        <taxon>Bacteria</taxon>
        <taxon>Pseudomonadati</taxon>
        <taxon>Pseudomonadota</taxon>
        <taxon>Betaproteobacteria</taxon>
        <taxon>Burkholderiales</taxon>
        <taxon>Oxalobacteraceae</taxon>
        <taxon>Telluria group</taxon>
        <taxon>Massilia</taxon>
    </lineage>
</organism>
<dbReference type="RefSeq" id="WP_167230983.1">
    <property type="nucleotide sequence ID" value="NZ_VUYU01000030.1"/>
</dbReference>
<evidence type="ECO:0000313" key="1">
    <source>
        <dbReference type="EMBL" id="NHZ37583.1"/>
    </source>
</evidence>
<gene>
    <name evidence="1" type="ORF">F0185_28885</name>
</gene>
<dbReference type="EMBL" id="VUYU01000030">
    <property type="protein sequence ID" value="NHZ37583.1"/>
    <property type="molecule type" value="Genomic_DNA"/>
</dbReference>
<proteinExistence type="predicted"/>
<dbReference type="Proteomes" id="UP000785613">
    <property type="component" value="Unassembled WGS sequence"/>
</dbReference>
<reference evidence="1 2" key="1">
    <citation type="submission" date="2019-09" db="EMBL/GenBank/DDBJ databases">
        <title>Taxonomy of Antarctic Massilia spp.: description of Massilia rubra sp. nov., Massilia aquatica sp. nov., Massilia mucilaginosa sp. nov., Massilia frigida sp. nov. isolated from streams, lakes and regoliths.</title>
        <authorList>
            <person name="Holochova P."/>
            <person name="Sedlacek I."/>
            <person name="Kralova S."/>
            <person name="Maslanova I."/>
            <person name="Busse H.-J."/>
            <person name="Stankova E."/>
            <person name="Vrbovska V."/>
            <person name="Kovarovic V."/>
            <person name="Bartak M."/>
            <person name="Svec P."/>
            <person name="Pantucek R."/>
        </authorList>
    </citation>
    <scope>NUCLEOTIDE SEQUENCE [LARGE SCALE GENOMIC DNA]</scope>
    <source>
        <strain evidence="1 2">CCM 8692</strain>
    </source>
</reference>
<evidence type="ECO:0000313" key="2">
    <source>
        <dbReference type="Proteomes" id="UP000785613"/>
    </source>
</evidence>
<accession>A0ABX0LSU8</accession>